<accession>A0ABZ1AKC0</accession>
<keyword evidence="2" id="KW-1185">Reference proteome</keyword>
<evidence type="ECO:0008006" key="3">
    <source>
        <dbReference type="Google" id="ProtNLM"/>
    </source>
</evidence>
<dbReference type="RefSeq" id="WP_211166971.1">
    <property type="nucleotide sequence ID" value="NZ_CAWPLS010000330.1"/>
</dbReference>
<sequence length="171" mass="18405">MNNAIDCSAGGSPLRRRLRGFLLGAALVAAPALGLAAEQELRFQLVTRTIDVKTEKIAEVEGQMVSTGRYAGTAVFADGRIANKEFTFSFDFRNGAGPFYGYSTYTFTDGSSLTLRFEGVVEPGKPMLGRYTVLSGSGLYKGASGTGHFEKIDDPWEKANLYKGVLNISTP</sequence>
<protein>
    <recommendedName>
        <fullName evidence="3">DUF3224 domain-containing protein</fullName>
    </recommendedName>
</protein>
<dbReference type="Proteomes" id="UP001626593">
    <property type="component" value="Chromosome"/>
</dbReference>
<evidence type="ECO:0000313" key="1">
    <source>
        <dbReference type="EMBL" id="WRL45349.1"/>
    </source>
</evidence>
<evidence type="ECO:0000313" key="2">
    <source>
        <dbReference type="Proteomes" id="UP001626593"/>
    </source>
</evidence>
<gene>
    <name evidence="1" type="ORF">U5817_19390</name>
</gene>
<name>A0ABZ1AKC0_AROEV</name>
<organism evidence="1 2">
    <name type="scientific">Aromatoleum evansii</name>
    <name type="common">Azoarcus evansii</name>
    <dbReference type="NCBI Taxonomy" id="59406"/>
    <lineage>
        <taxon>Bacteria</taxon>
        <taxon>Pseudomonadati</taxon>
        <taxon>Pseudomonadota</taxon>
        <taxon>Betaproteobacteria</taxon>
        <taxon>Rhodocyclales</taxon>
        <taxon>Rhodocyclaceae</taxon>
        <taxon>Aromatoleum</taxon>
    </lineage>
</organism>
<reference evidence="1 2" key="1">
    <citation type="submission" date="2023-12" db="EMBL/GenBank/DDBJ databases">
        <title>A. evansii MAY27, complete genome.</title>
        <authorList>
            <person name="Wang Y."/>
        </authorList>
    </citation>
    <scope>NUCLEOTIDE SEQUENCE [LARGE SCALE GENOMIC DNA]</scope>
    <source>
        <strain evidence="1 2">MAY27</strain>
    </source>
</reference>
<dbReference type="EMBL" id="CP141259">
    <property type="protein sequence ID" value="WRL45349.1"/>
    <property type="molecule type" value="Genomic_DNA"/>
</dbReference>
<proteinExistence type="predicted"/>